<dbReference type="PROSITE" id="PS00705">
    <property type="entry name" value="PROK_CO2_ANHYDRASE_2"/>
    <property type="match status" value="1"/>
</dbReference>
<keyword evidence="9" id="KW-0596">Phosphopantetheine</keyword>
<dbReference type="SMART" id="SM00947">
    <property type="entry name" value="Pro_CA"/>
    <property type="match status" value="1"/>
</dbReference>
<feature type="binding site" evidence="24">
    <location>
        <position position="1463"/>
    </location>
    <ligand>
        <name>Zn(2+)</name>
        <dbReference type="ChEBI" id="CHEBI:29105"/>
    </ligand>
</feature>
<comment type="function">
    <text evidence="2">Catalyzes the activation of alpha-aminoadipate by ATP-dependent adenylation and the reduction of activated alpha-aminoadipate by NADPH. The activated alpha-aminoadipate is bound to the phosphopantheinyl group of the enzyme itself before it is reduced to (S)-2-amino-6-oxohexanoate.</text>
</comment>
<dbReference type="GO" id="GO:0004089">
    <property type="term" value="F:carbonate dehydratase activity"/>
    <property type="evidence" value="ECO:0007669"/>
    <property type="project" value="UniProtKB-EC"/>
</dbReference>
<dbReference type="SUPFAM" id="SSF53056">
    <property type="entry name" value="beta-carbonic anhydrase, cab"/>
    <property type="match status" value="1"/>
</dbReference>
<dbReference type="InterPro" id="IPR001242">
    <property type="entry name" value="Condensation_dom"/>
</dbReference>
<evidence type="ECO:0000256" key="1">
    <source>
        <dbReference type="ARBA" id="ARBA00001957"/>
    </source>
</evidence>
<evidence type="ECO:0000256" key="11">
    <source>
        <dbReference type="ARBA" id="ARBA00022605"/>
    </source>
</evidence>
<evidence type="ECO:0000256" key="14">
    <source>
        <dbReference type="ARBA" id="ARBA00023002"/>
    </source>
</evidence>
<comment type="catalytic activity">
    <reaction evidence="23">
        <text>(S)-2-amino-6-oxohexanoate + NADP(+) + H2O = L-2-aminoadipate + NADPH + 2 H(+)</text>
        <dbReference type="Rhea" id="RHEA:12304"/>
        <dbReference type="ChEBI" id="CHEBI:15377"/>
        <dbReference type="ChEBI" id="CHEBI:15378"/>
        <dbReference type="ChEBI" id="CHEBI:57783"/>
        <dbReference type="ChEBI" id="CHEBI:58321"/>
        <dbReference type="ChEBI" id="CHEBI:58349"/>
        <dbReference type="ChEBI" id="CHEBI:58672"/>
        <dbReference type="EC" id="1.2.1.31"/>
    </reaction>
</comment>
<dbReference type="InterPro" id="IPR042099">
    <property type="entry name" value="ANL_N_sf"/>
</dbReference>
<evidence type="ECO:0000256" key="20">
    <source>
        <dbReference type="ARBA" id="ARBA00048260"/>
    </source>
</evidence>
<reference evidence="26 27" key="1">
    <citation type="submission" date="2018-08" db="EMBL/GenBank/DDBJ databases">
        <title>Draft genome sequences of two Aspergillus turcosus clinical strains isolated from bronchoalveolar lavage fluid: one azole-susceptible and the other azole-resistant.</title>
        <authorList>
            <person name="Parent-Michaud M."/>
            <person name="Dufresne P.J."/>
            <person name="Fournier E."/>
            <person name="Martineau C."/>
            <person name="Moreira S."/>
            <person name="Perkins V."/>
            <person name="De Repentigny L."/>
            <person name="Dufresne S.F."/>
        </authorList>
    </citation>
    <scope>NUCLEOTIDE SEQUENCE [LARGE SCALE GENOMIC DNA]</scope>
    <source>
        <strain evidence="26">HMR AF 1038</strain>
    </source>
</reference>
<dbReference type="GO" id="GO:0008270">
    <property type="term" value="F:zinc ion binding"/>
    <property type="evidence" value="ECO:0007669"/>
    <property type="project" value="InterPro"/>
</dbReference>
<dbReference type="SUPFAM" id="SSF56801">
    <property type="entry name" value="Acetyl-CoA synthetase-like"/>
    <property type="match status" value="1"/>
</dbReference>
<evidence type="ECO:0000256" key="17">
    <source>
        <dbReference type="ARBA" id="ARBA00029454"/>
    </source>
</evidence>
<evidence type="ECO:0000256" key="16">
    <source>
        <dbReference type="ARBA" id="ARBA00023239"/>
    </source>
</evidence>
<evidence type="ECO:0000256" key="15">
    <source>
        <dbReference type="ARBA" id="ARBA00023154"/>
    </source>
</evidence>
<keyword evidence="15" id="KW-0457">Lysine biosynthesis</keyword>
<keyword evidence="16" id="KW-0456">Lyase</keyword>
<evidence type="ECO:0000256" key="24">
    <source>
        <dbReference type="PIRSR" id="PIRSR601765-1"/>
    </source>
</evidence>
<evidence type="ECO:0000256" key="4">
    <source>
        <dbReference type="ARBA" id="ARBA00006217"/>
    </source>
</evidence>
<comment type="caution">
    <text evidence="26">The sequence shown here is derived from an EMBL/GenBank/DDBJ whole genome shotgun (WGS) entry which is preliminary data.</text>
</comment>
<dbReference type="InterPro" id="IPR000873">
    <property type="entry name" value="AMP-dep_synth/lig_dom"/>
</dbReference>
<dbReference type="Gene3D" id="1.10.1200.10">
    <property type="entry name" value="ACP-like"/>
    <property type="match status" value="1"/>
</dbReference>
<dbReference type="InterPro" id="IPR045851">
    <property type="entry name" value="AMP-bd_C_sf"/>
</dbReference>
<dbReference type="SMART" id="SM00823">
    <property type="entry name" value="PKS_PP"/>
    <property type="match status" value="1"/>
</dbReference>
<evidence type="ECO:0000256" key="8">
    <source>
        <dbReference type="ARBA" id="ARBA00013073"/>
    </source>
</evidence>
<dbReference type="NCBIfam" id="TIGR03443">
    <property type="entry name" value="alpha_am_amid"/>
    <property type="match status" value="1"/>
</dbReference>
<keyword evidence="11" id="KW-0028">Amino-acid biosynthesis</keyword>
<accession>A0A229Z5D9</accession>
<evidence type="ECO:0000256" key="18">
    <source>
        <dbReference type="ARBA" id="ARBA00031335"/>
    </source>
</evidence>
<evidence type="ECO:0000259" key="25">
    <source>
        <dbReference type="PROSITE" id="PS50075"/>
    </source>
</evidence>
<evidence type="ECO:0000256" key="5">
    <source>
        <dbReference type="ARBA" id="ARBA00006432"/>
    </source>
</evidence>
<comment type="catalytic activity">
    <reaction evidence="21">
        <text>hydrogencarbonate + H(+) = CO2 + H2O</text>
        <dbReference type="Rhea" id="RHEA:10748"/>
        <dbReference type="ChEBI" id="CHEBI:15377"/>
        <dbReference type="ChEBI" id="CHEBI:15378"/>
        <dbReference type="ChEBI" id="CHEBI:16526"/>
        <dbReference type="ChEBI" id="CHEBI:17544"/>
        <dbReference type="EC" id="4.2.1.1"/>
    </reaction>
</comment>
<dbReference type="InterPro" id="IPR010071">
    <property type="entry name" value="AA_adenyl_dom"/>
</dbReference>
<evidence type="ECO:0000256" key="13">
    <source>
        <dbReference type="ARBA" id="ARBA00022857"/>
    </source>
</evidence>
<dbReference type="FunFam" id="3.40.50.720:FF:000787">
    <property type="entry name" value="L-2-aminoadipate reductase"/>
    <property type="match status" value="1"/>
</dbReference>
<dbReference type="Pfam" id="PF00550">
    <property type="entry name" value="PP-binding"/>
    <property type="match status" value="1"/>
</dbReference>
<evidence type="ECO:0000256" key="3">
    <source>
        <dbReference type="ARBA" id="ARBA00004827"/>
    </source>
</evidence>
<comment type="similarity">
    <text evidence="4">Belongs to the beta-class carbonic anhydrase family.</text>
</comment>
<dbReference type="EC" id="4.2.1.1" evidence="7"/>
<evidence type="ECO:0000256" key="23">
    <source>
        <dbReference type="ARBA" id="ARBA00049537"/>
    </source>
</evidence>
<dbReference type="GO" id="GO:0019878">
    <property type="term" value="P:lysine biosynthetic process via aminoadipic acid"/>
    <property type="evidence" value="ECO:0007669"/>
    <property type="project" value="UniProtKB-UniPathway"/>
</dbReference>
<evidence type="ECO:0000256" key="9">
    <source>
        <dbReference type="ARBA" id="ARBA00022450"/>
    </source>
</evidence>
<comment type="catalytic activity">
    <reaction evidence="20">
        <text>(S)-2-amino-6-oxohexanoate + AMP + diphosphate + NADP(+) = L-2-aminoadipate + ATP + NADPH + H(+)</text>
        <dbReference type="Rhea" id="RHEA:46936"/>
        <dbReference type="ChEBI" id="CHEBI:15378"/>
        <dbReference type="ChEBI" id="CHEBI:30616"/>
        <dbReference type="ChEBI" id="CHEBI:33019"/>
        <dbReference type="ChEBI" id="CHEBI:57783"/>
        <dbReference type="ChEBI" id="CHEBI:58321"/>
        <dbReference type="ChEBI" id="CHEBI:58349"/>
        <dbReference type="ChEBI" id="CHEBI:58672"/>
        <dbReference type="ChEBI" id="CHEBI:456215"/>
        <dbReference type="EC" id="1.2.1.95"/>
    </reaction>
</comment>
<comment type="catalytic activity">
    <reaction evidence="22">
        <text>(S)-2-amino-6-oxohexanoate + NAD(+) + H2O = L-2-aminoadipate + NADH + 2 H(+)</text>
        <dbReference type="Rhea" id="RHEA:12308"/>
        <dbReference type="ChEBI" id="CHEBI:15377"/>
        <dbReference type="ChEBI" id="CHEBI:15378"/>
        <dbReference type="ChEBI" id="CHEBI:57540"/>
        <dbReference type="ChEBI" id="CHEBI:57945"/>
        <dbReference type="ChEBI" id="CHEBI:58321"/>
        <dbReference type="ChEBI" id="CHEBI:58672"/>
        <dbReference type="EC" id="1.2.1.31"/>
    </reaction>
</comment>
<keyword evidence="12 24" id="KW-0862">Zinc</keyword>
<dbReference type="InterPro" id="IPR036874">
    <property type="entry name" value="Carbonic_anhydrase_sf"/>
</dbReference>
<evidence type="ECO:0000256" key="19">
    <source>
        <dbReference type="ARBA" id="ARBA00032195"/>
    </source>
</evidence>
<dbReference type="PROSITE" id="PS50075">
    <property type="entry name" value="CARRIER"/>
    <property type="match status" value="1"/>
</dbReference>
<dbReference type="SUPFAM" id="SSF47336">
    <property type="entry name" value="ACP-like"/>
    <property type="match status" value="1"/>
</dbReference>
<comment type="similarity">
    <text evidence="17">Belongs to the NRP synthetase family.</text>
</comment>
<feature type="binding site" evidence="24">
    <location>
        <position position="1465"/>
    </location>
    <ligand>
        <name>Zn(2+)</name>
        <dbReference type="ChEBI" id="CHEBI:29105"/>
    </ligand>
</feature>
<dbReference type="UniPathway" id="UPA00033">
    <property type="reaction ID" value="UER00032"/>
</dbReference>
<evidence type="ECO:0000313" key="27">
    <source>
        <dbReference type="Proteomes" id="UP000215289"/>
    </source>
</evidence>
<dbReference type="NCBIfam" id="TIGR01746">
    <property type="entry name" value="Thioester-redct"/>
    <property type="match status" value="1"/>
</dbReference>
<evidence type="ECO:0000313" key="26">
    <source>
        <dbReference type="EMBL" id="RLM00775.1"/>
    </source>
</evidence>
<dbReference type="CDD" id="cd00883">
    <property type="entry name" value="beta_CA_cladeA"/>
    <property type="match status" value="1"/>
</dbReference>
<dbReference type="PANTHER" id="PTHR44845">
    <property type="entry name" value="CARRIER DOMAIN-CONTAINING PROTEIN"/>
    <property type="match status" value="1"/>
</dbReference>
<dbReference type="OrthoDB" id="329835at2759"/>
<dbReference type="Gene3D" id="3.30.300.30">
    <property type="match status" value="1"/>
</dbReference>
<dbReference type="GO" id="GO:0015976">
    <property type="term" value="P:carbon utilization"/>
    <property type="evidence" value="ECO:0007669"/>
    <property type="project" value="InterPro"/>
</dbReference>
<dbReference type="CDD" id="cd05235">
    <property type="entry name" value="SDR_e1"/>
    <property type="match status" value="1"/>
</dbReference>
<dbReference type="Gene3D" id="3.40.1050.10">
    <property type="entry name" value="Carbonic anhydrase"/>
    <property type="match status" value="1"/>
</dbReference>
<dbReference type="Pfam" id="PF00668">
    <property type="entry name" value="Condensation"/>
    <property type="match status" value="1"/>
</dbReference>
<dbReference type="InterPro" id="IPR020845">
    <property type="entry name" value="AMP-binding_CS"/>
</dbReference>
<keyword evidence="27" id="KW-1185">Reference proteome</keyword>
<organism evidence="26 27">
    <name type="scientific">Aspergillus turcosus</name>
    <dbReference type="NCBI Taxonomy" id="1245748"/>
    <lineage>
        <taxon>Eukaryota</taxon>
        <taxon>Fungi</taxon>
        <taxon>Dikarya</taxon>
        <taxon>Ascomycota</taxon>
        <taxon>Pezizomycotina</taxon>
        <taxon>Eurotiomycetes</taxon>
        <taxon>Eurotiomycetidae</taxon>
        <taxon>Eurotiales</taxon>
        <taxon>Aspergillaceae</taxon>
        <taxon>Aspergillus</taxon>
        <taxon>Aspergillus subgen. Fumigati</taxon>
    </lineage>
</organism>
<protein>
    <recommendedName>
        <fullName evidence="19">Alpha-aminoadipate reductase</fullName>
        <ecNumber evidence="8">1.2.1.31</ecNumber>
        <ecNumber evidence="6">1.2.1.95</ecNumber>
        <ecNumber evidence="7">4.2.1.1</ecNumber>
    </recommendedName>
    <alternativeName>
        <fullName evidence="18">L-aminoadipate-semialdehyde dehydrogenase</fullName>
    </alternativeName>
</protein>
<evidence type="ECO:0000256" key="10">
    <source>
        <dbReference type="ARBA" id="ARBA00022553"/>
    </source>
</evidence>
<dbReference type="PANTHER" id="PTHR44845:SF1">
    <property type="entry name" value="L-2-AMINOADIPATE REDUCTASE"/>
    <property type="match status" value="1"/>
</dbReference>
<dbReference type="InterPro" id="IPR036291">
    <property type="entry name" value="NAD(P)-bd_dom_sf"/>
</dbReference>
<dbReference type="PROSITE" id="PS00455">
    <property type="entry name" value="AMP_BINDING"/>
    <property type="match status" value="1"/>
</dbReference>
<dbReference type="EMBL" id="NIDN02000011">
    <property type="protein sequence ID" value="RLM00775.1"/>
    <property type="molecule type" value="Genomic_DNA"/>
</dbReference>
<dbReference type="SUPFAM" id="SSF51735">
    <property type="entry name" value="NAD(P)-binding Rossmann-fold domains"/>
    <property type="match status" value="1"/>
</dbReference>
<dbReference type="STRING" id="1245748.A0A229Z5D9"/>
<dbReference type="PIRSF" id="PIRSF001617">
    <property type="entry name" value="Alpha-AR"/>
    <property type="match status" value="1"/>
</dbReference>
<evidence type="ECO:0000256" key="22">
    <source>
        <dbReference type="ARBA" id="ARBA00048414"/>
    </source>
</evidence>
<dbReference type="Pfam" id="PF07993">
    <property type="entry name" value="NAD_binding_4"/>
    <property type="match status" value="1"/>
</dbReference>
<dbReference type="EC" id="1.2.1.95" evidence="6"/>
<dbReference type="Pfam" id="PF00484">
    <property type="entry name" value="Pro_CA"/>
    <property type="match status" value="1"/>
</dbReference>
<comment type="pathway">
    <text evidence="3">Amino-acid biosynthesis; L-lysine biosynthesis via AAA pathway; L-lysine from L-alpha-aminoadipate (fungal route): step 1/3.</text>
</comment>
<dbReference type="Gene3D" id="3.40.50.12780">
    <property type="entry name" value="N-terminal domain of ligase-like"/>
    <property type="match status" value="1"/>
</dbReference>
<comment type="similarity">
    <text evidence="5">Belongs to the ATP-dependent AMP-binding enzyme family.</text>
</comment>
<comment type="cofactor">
    <cofactor evidence="24">
        <name>Zn(2+)</name>
        <dbReference type="ChEBI" id="CHEBI:29105"/>
    </cofactor>
    <text evidence="24">Binds 1 zinc ion per subunit.</text>
</comment>
<dbReference type="Gene3D" id="3.30.559.30">
    <property type="entry name" value="Nonribosomal peptide synthetase, condensation domain"/>
    <property type="match status" value="1"/>
</dbReference>
<dbReference type="InterPro" id="IPR010080">
    <property type="entry name" value="Thioester_reductase-like_dom"/>
</dbReference>
<name>A0A229Z5D9_9EURO</name>
<dbReference type="InterPro" id="IPR020806">
    <property type="entry name" value="PKS_PP-bd"/>
</dbReference>
<feature type="binding site" evidence="24">
    <location>
        <position position="1519"/>
    </location>
    <ligand>
        <name>Zn(2+)</name>
        <dbReference type="ChEBI" id="CHEBI:29105"/>
    </ligand>
</feature>
<dbReference type="GO" id="GO:0031177">
    <property type="term" value="F:phosphopantetheine binding"/>
    <property type="evidence" value="ECO:0007669"/>
    <property type="project" value="InterPro"/>
</dbReference>
<sequence length="1631" mass="179361">MGVETASLQDRLERWAQRLQNLTVSPLTRDYPENQKADLKRAIEAFESLKLPKDVHTGLQKLSGSSSGFIAFLAAFVVLVARLTGDEDIAVATSSAEDGRPFVLRVSIEQSETFQQLYSKVENAFNQGAADIVPLGSLRSYIQEKTKSERAPILFRFAAYDAPASSQEYPANTFETTDLVVNVANADGSTSETELGAYYNQRLFSSARIAIILKQLAQIVQNASSNPEEAVGRIDFMTEDQRSLLPDPTSDLHWSKFRGAIHDIFAQNAEKHPDKLCVVETKSEQSHHREFTYRQINEASNILGHHLVQAGIERGDVVMVYAYRGVDLVVAVMGILKAGATFSVIDPAYPPERQCIYLDVARPRALINIAKATKEAGELTQLVRSFIDENLELRTEVPALALRDDGTLVGGSVDGQDVLANQVSLKSKPVGVVVGPDSTPTLSFTSGSEGRPKGVRGRHFSLAYYFPWMSETFKLTPNDRFTMLSGIAHDPIQRDIFTPLFLGAQLLVPAREDIQNERLAEWMREYSATVTHLTPAMGQILVGGASAQFPALHHAFFVGDILIKRDCRSLQALAPNVNIVNMYGTTETQRAVSYYEIPSYSSQEGYLDTMKDVIPAGRGMVDVQLLVVNRFDPSRICAIGEVGEIYVRAGGLAEGYLSNEELNQKKFLTNWFVDPQTWVEKDKAESQGANEPWRQFYFGPRDRLYRSGDLGRYTPSGDVECSGRADDQVKIRGFRIELGEIDTHLSRHPLVRENVTLVRRDKFEEPTLVSYFVPDMSKWSSWLESKGLKDDDSAEGMVGMLRRFRPLRDDAREHLRSKLPAYAVPTVFIPLKRMPLNPNGKIDKPALPFPDTAELSAAAPRRRSSVLQTLSETEQVLAQIWANRISNVTARMIGPDDSFFDLGGHSILAQQMFFDLRRRWRGIDISMNAIFRSPTLRGFAAEIDRLVNFESFASNANEADATADTLATSNEADDEYSKDARKLVDTLPKSFPVRTEDMLSGEPTVFLTGATGFLGAHILRDLLTRKSPLARVVALVRGKSDEQALDRIRSTCRAYGFWDESWTSRLQCVCGNLGEPRFGLSEALWNDLTERVDAVIHNGALVHWVYPYSTLKPANVLGTIDALKLCASGKPKQFSFVSSTSVLDNDHYVLESERVIAAGGAGISEEDDLEGSSVGLGTGYGQSKWAGEYLVREAGRRGLKGTIVRPGYVLGDSKTGTTNTDDFLIRMMKGCIQLSARPNIHNTVNMVPVDHVARVVIAGAFQPPCTPIGVAQVTGHPRLRFNQFLGALQTYGYDVPQVDYVPWKMSLEDYVNDGQHDDPESQHALMPLYHFVTADLPSNTKAPELDDVHAAASLRADAAWSGIDASAGAGVTEELVGLYASYLVTIGFLPPPPASATGARPLPAVQLSEDQKKALANVGGRGDKFSIALAKNKEWAAKCSQEHPELLPTLAVGQQPEILWIGCSDSRCPETTILGLLPGDVFTHRNIANVIHAADLSSGAVIEFAVRYLRVKHVVICGHTKCGGVAAALGNKALGVLDPWLIPLRQLREQHLAELLSLSADEAVVKLAELNVKEGLKALTQKSVVLEAMQERGLQVHGLIYDVGSGVLRELDTTEPGDAIKARFTACKTEA</sequence>
<feature type="domain" description="Carrier" evidence="25">
    <location>
        <begin position="868"/>
        <end position="947"/>
    </location>
</feature>
<dbReference type="Proteomes" id="UP000215289">
    <property type="component" value="Unassembled WGS sequence"/>
</dbReference>
<dbReference type="EC" id="1.2.1.31" evidence="8"/>
<keyword evidence="13" id="KW-0521">NADP</keyword>
<dbReference type="SUPFAM" id="SSF52777">
    <property type="entry name" value="CoA-dependent acyltransferases"/>
    <property type="match status" value="1"/>
</dbReference>
<evidence type="ECO:0000256" key="7">
    <source>
        <dbReference type="ARBA" id="ARBA00012925"/>
    </source>
</evidence>
<evidence type="ECO:0000256" key="21">
    <source>
        <dbReference type="ARBA" id="ARBA00048348"/>
    </source>
</evidence>
<dbReference type="InterPro" id="IPR014397">
    <property type="entry name" value="Lys2"/>
</dbReference>
<feature type="binding site" evidence="24">
    <location>
        <position position="1522"/>
    </location>
    <ligand>
        <name>Zn(2+)</name>
        <dbReference type="ChEBI" id="CHEBI:29105"/>
    </ligand>
</feature>
<dbReference type="InterPro" id="IPR015892">
    <property type="entry name" value="Carbonic_anhydrase_CS"/>
</dbReference>
<keyword evidence="24" id="KW-0479">Metal-binding</keyword>
<keyword evidence="14" id="KW-0560">Oxidoreductase</keyword>
<dbReference type="NCBIfam" id="TIGR01733">
    <property type="entry name" value="AA-adenyl-dom"/>
    <property type="match status" value="1"/>
</dbReference>
<comment type="cofactor">
    <cofactor evidence="1">
        <name>pantetheine 4'-phosphate</name>
        <dbReference type="ChEBI" id="CHEBI:47942"/>
    </cofactor>
</comment>
<proteinExistence type="inferred from homology"/>
<dbReference type="Pfam" id="PF00501">
    <property type="entry name" value="AMP-binding"/>
    <property type="match status" value="1"/>
</dbReference>
<dbReference type="InterPro" id="IPR036736">
    <property type="entry name" value="ACP-like_sf"/>
</dbReference>
<dbReference type="InterPro" id="IPR009081">
    <property type="entry name" value="PP-bd_ACP"/>
</dbReference>
<dbReference type="Gene3D" id="3.40.50.720">
    <property type="entry name" value="NAD(P)-binding Rossmann-like Domain"/>
    <property type="match status" value="1"/>
</dbReference>
<evidence type="ECO:0000256" key="12">
    <source>
        <dbReference type="ARBA" id="ARBA00022833"/>
    </source>
</evidence>
<dbReference type="InterPro" id="IPR001765">
    <property type="entry name" value="Carbonic_anhydrase"/>
</dbReference>
<evidence type="ECO:0000256" key="2">
    <source>
        <dbReference type="ARBA" id="ARBA00003499"/>
    </source>
</evidence>
<dbReference type="GO" id="GO:0004043">
    <property type="term" value="F:L-aminoadipate-semialdehyde dehydrogenase [NAD(P)+] activity"/>
    <property type="evidence" value="ECO:0007669"/>
    <property type="project" value="UniProtKB-EC"/>
</dbReference>
<dbReference type="InterPro" id="IPR013120">
    <property type="entry name" value="FAR_NAD-bd"/>
</dbReference>
<keyword evidence="10" id="KW-0597">Phosphoprotein</keyword>
<evidence type="ECO:0000256" key="6">
    <source>
        <dbReference type="ARBA" id="ARBA00012913"/>
    </source>
</evidence>
<gene>
    <name evidence="26" type="primary">LYS2</name>
    <name evidence="26" type="ORF">CFD26_105291</name>
</gene>